<reference evidence="1 2" key="1">
    <citation type="journal article" date="2016" name="Nat. Commun.">
        <title>Thousands of microbial genomes shed light on interconnected biogeochemical processes in an aquifer system.</title>
        <authorList>
            <person name="Anantharaman K."/>
            <person name="Brown C.T."/>
            <person name="Hug L.A."/>
            <person name="Sharon I."/>
            <person name="Castelle C.J."/>
            <person name="Probst A.J."/>
            <person name="Thomas B.C."/>
            <person name="Singh A."/>
            <person name="Wilkins M.J."/>
            <person name="Karaoz U."/>
            <person name="Brodie E.L."/>
            <person name="Williams K.H."/>
            <person name="Hubbard S.S."/>
            <person name="Banfield J.F."/>
        </authorList>
    </citation>
    <scope>NUCLEOTIDE SEQUENCE [LARGE SCALE GENOMIC DNA]</scope>
</reference>
<comment type="caution">
    <text evidence="1">The sequence shown here is derived from an EMBL/GenBank/DDBJ whole genome shotgun (WGS) entry which is preliminary data.</text>
</comment>
<sequence length="329" mass="38072">MRESREMLQSNRLPENKEIIAEHEAEVRQAVNEAKRDPELEQILAKVDWGWLKQRFGRILAHTDIDPASLNFVPPDMIESDHTWESEGFYSIFNNQLVVNPEKVREVQELWQVPIELMWLYLLAHEETHAVSKSECVGAFGDVSEYYLRSGYSLYHANEQDESKEFDTYQILDEGITDKLAREIVLEYLEAHPDFADATGTKEFTSKLNDDRWHKKYNLEVSLVELMIDRLARETGVTSKIVWNAMLQGKLEGEDLTHQDFQELARQFFSEKFLHQLKMTEASSDKPLGALSLFKEFNLTSIDPALKAKIEARIQAAQHLQEEKLSLAA</sequence>
<evidence type="ECO:0000313" key="2">
    <source>
        <dbReference type="Proteomes" id="UP000177602"/>
    </source>
</evidence>
<dbReference type="Proteomes" id="UP000177602">
    <property type="component" value="Unassembled WGS sequence"/>
</dbReference>
<accession>A0A1F6V1C1</accession>
<name>A0A1F6V1C1_9BACT</name>
<dbReference type="EMBL" id="MFTN01000003">
    <property type="protein sequence ID" value="OGI63463.1"/>
    <property type="molecule type" value="Genomic_DNA"/>
</dbReference>
<protein>
    <submittedName>
        <fullName evidence="1">Uncharacterized protein</fullName>
    </submittedName>
</protein>
<gene>
    <name evidence="1" type="ORF">A2818_00595</name>
</gene>
<proteinExistence type="predicted"/>
<evidence type="ECO:0000313" key="1">
    <source>
        <dbReference type="EMBL" id="OGI63463.1"/>
    </source>
</evidence>
<dbReference type="AlphaFoldDB" id="A0A1F6V1C1"/>
<organism evidence="1 2">
    <name type="scientific">Candidatus Nomurabacteria bacterium RIFCSPHIGHO2_01_FULL_40_12</name>
    <dbReference type="NCBI Taxonomy" id="1801737"/>
    <lineage>
        <taxon>Bacteria</taxon>
        <taxon>Candidatus Nomuraibacteriota</taxon>
    </lineage>
</organism>